<dbReference type="AlphaFoldDB" id="A0A1G5Z9L5"/>
<accession>A0A1G5Z9L5</accession>
<evidence type="ECO:0000313" key="1">
    <source>
        <dbReference type="EMBL" id="SDA91501.1"/>
    </source>
</evidence>
<sequence length="66" mass="7740">MEDEKLPTVKEPDIEYGSYTYADYLTWKMDVMVELIKGKVFKRDTAAPRMSHQKISVSLTTIFMDF</sequence>
<dbReference type="Gene3D" id="3.90.1570.10">
    <property type="entry name" value="tt1808, chain A"/>
    <property type="match status" value="1"/>
</dbReference>
<dbReference type="STRING" id="279824.SAMN03080617_03423"/>
<organism evidence="1 2">
    <name type="scientific">Algoriphagus alkaliphilus</name>
    <dbReference type="NCBI Taxonomy" id="279824"/>
    <lineage>
        <taxon>Bacteria</taxon>
        <taxon>Pseudomonadati</taxon>
        <taxon>Bacteroidota</taxon>
        <taxon>Cytophagia</taxon>
        <taxon>Cytophagales</taxon>
        <taxon>Cyclobacteriaceae</taxon>
        <taxon>Algoriphagus</taxon>
    </lineage>
</organism>
<name>A0A1G5Z9L5_9BACT</name>
<evidence type="ECO:0000313" key="2">
    <source>
        <dbReference type="Proteomes" id="UP000198756"/>
    </source>
</evidence>
<reference evidence="2" key="1">
    <citation type="submission" date="2016-10" db="EMBL/GenBank/DDBJ databases">
        <authorList>
            <person name="Varghese N."/>
            <person name="Submissions S."/>
        </authorList>
    </citation>
    <scope>NUCLEOTIDE SEQUENCE [LARGE SCALE GENOMIC DNA]</scope>
    <source>
        <strain evidence="2">DSM 22703</strain>
    </source>
</reference>
<dbReference type="EMBL" id="FMXE01000029">
    <property type="protein sequence ID" value="SDA91501.1"/>
    <property type="molecule type" value="Genomic_DNA"/>
</dbReference>
<proteinExistence type="predicted"/>
<dbReference type="Proteomes" id="UP000198756">
    <property type="component" value="Unassembled WGS sequence"/>
</dbReference>
<protein>
    <recommendedName>
        <fullName evidence="3">Restriction endonuclease</fullName>
    </recommendedName>
</protein>
<keyword evidence="2" id="KW-1185">Reference proteome</keyword>
<gene>
    <name evidence="1" type="ORF">SAMN03080617_03423</name>
</gene>
<dbReference type="InterPro" id="IPR012296">
    <property type="entry name" value="Nuclease_put_TT1808"/>
</dbReference>
<evidence type="ECO:0008006" key="3">
    <source>
        <dbReference type="Google" id="ProtNLM"/>
    </source>
</evidence>